<dbReference type="CDD" id="cd01519">
    <property type="entry name" value="RHOD_HSP67B2"/>
    <property type="match status" value="1"/>
</dbReference>
<dbReference type="SUPFAM" id="SSF52821">
    <property type="entry name" value="Rhodanese/Cell cycle control phosphatase"/>
    <property type="match status" value="1"/>
</dbReference>
<proteinExistence type="predicted"/>
<name>A0ABQ9NXJ2_9PEZI</name>
<evidence type="ECO:0000256" key="1">
    <source>
        <dbReference type="SAM" id="MobiDB-lite"/>
    </source>
</evidence>
<dbReference type="InterPro" id="IPR036873">
    <property type="entry name" value="Rhodanese-like_dom_sf"/>
</dbReference>
<evidence type="ECO:0000259" key="2">
    <source>
        <dbReference type="PROSITE" id="PS50206"/>
    </source>
</evidence>
<dbReference type="InterPro" id="IPR001763">
    <property type="entry name" value="Rhodanese-like_dom"/>
</dbReference>
<dbReference type="EMBL" id="JAPDRL010000016">
    <property type="protein sequence ID" value="KAJ9666822.1"/>
    <property type="molecule type" value="Genomic_DNA"/>
</dbReference>
<dbReference type="PROSITE" id="PS50206">
    <property type="entry name" value="RHODANESE_3"/>
    <property type="match status" value="1"/>
</dbReference>
<evidence type="ECO:0000313" key="4">
    <source>
        <dbReference type="Proteomes" id="UP001172684"/>
    </source>
</evidence>
<sequence length="196" mass="21283">MASRRAIVRLSLRSSASAIIRKPLSVPQTSLHQGLRAPVLRAGATQFQQIRWHSAPPSNSKVYNYEQVKAIVESPSDDTVLIDVREPSEYEAGYIPTALNIPISSQPDALFLSSEEFQDRFGFIKPPPQKTLVFYCKAGVRSSAAAQLALQHGYEKVGEYRGSWLDWSKRGGEESGQGPKGHKGGEGAGVTEAGGD</sequence>
<accession>A0ABQ9NXJ2</accession>
<protein>
    <recommendedName>
        <fullName evidence="2">Rhodanese domain-containing protein</fullName>
    </recommendedName>
</protein>
<dbReference type="Proteomes" id="UP001172684">
    <property type="component" value="Unassembled WGS sequence"/>
</dbReference>
<dbReference type="PANTHER" id="PTHR44086:SF10">
    <property type="entry name" value="THIOSULFATE SULFURTRANSFERASE_RHODANESE-LIKE DOMAIN-CONTAINING PROTEIN 3"/>
    <property type="match status" value="1"/>
</dbReference>
<organism evidence="3 4">
    <name type="scientific">Coniosporium apollinis</name>
    <dbReference type="NCBI Taxonomy" id="61459"/>
    <lineage>
        <taxon>Eukaryota</taxon>
        <taxon>Fungi</taxon>
        <taxon>Dikarya</taxon>
        <taxon>Ascomycota</taxon>
        <taxon>Pezizomycotina</taxon>
        <taxon>Dothideomycetes</taxon>
        <taxon>Dothideomycetes incertae sedis</taxon>
        <taxon>Coniosporium</taxon>
    </lineage>
</organism>
<reference evidence="3" key="1">
    <citation type="submission" date="2022-10" db="EMBL/GenBank/DDBJ databases">
        <title>Culturing micro-colonial fungi from biological soil crusts in the Mojave desert and describing Neophaeococcomyces mojavensis, and introducing the new genera and species Taxawa tesnikishii.</title>
        <authorList>
            <person name="Kurbessoian T."/>
            <person name="Stajich J.E."/>
        </authorList>
    </citation>
    <scope>NUCLEOTIDE SEQUENCE</scope>
    <source>
        <strain evidence="3">TK_1</strain>
    </source>
</reference>
<dbReference type="Pfam" id="PF00581">
    <property type="entry name" value="Rhodanese"/>
    <property type="match status" value="1"/>
</dbReference>
<feature type="compositionally biased region" description="Gly residues" evidence="1">
    <location>
        <begin position="186"/>
        <end position="196"/>
    </location>
</feature>
<dbReference type="PANTHER" id="PTHR44086">
    <property type="entry name" value="THIOSULFATE SULFURTRANSFERASE RDL2, MITOCHONDRIAL-RELATED"/>
    <property type="match status" value="1"/>
</dbReference>
<comment type="caution">
    <text evidence="3">The sequence shown here is derived from an EMBL/GenBank/DDBJ whole genome shotgun (WGS) entry which is preliminary data.</text>
</comment>
<dbReference type="SMART" id="SM00450">
    <property type="entry name" value="RHOD"/>
    <property type="match status" value="1"/>
</dbReference>
<gene>
    <name evidence="3" type="ORF">H2201_002956</name>
</gene>
<dbReference type="Gene3D" id="3.40.250.10">
    <property type="entry name" value="Rhodanese-like domain"/>
    <property type="match status" value="1"/>
</dbReference>
<feature type="domain" description="Rhodanese" evidence="2">
    <location>
        <begin position="75"/>
        <end position="176"/>
    </location>
</feature>
<keyword evidence="4" id="KW-1185">Reference proteome</keyword>
<feature type="region of interest" description="Disordered" evidence="1">
    <location>
        <begin position="168"/>
        <end position="196"/>
    </location>
</feature>
<evidence type="ECO:0000313" key="3">
    <source>
        <dbReference type="EMBL" id="KAJ9666822.1"/>
    </source>
</evidence>